<evidence type="ECO:0000259" key="2">
    <source>
        <dbReference type="Pfam" id="PF03328"/>
    </source>
</evidence>
<keyword evidence="1" id="KW-0479">Metal-binding</keyword>
<dbReference type="GO" id="GO:0046872">
    <property type="term" value="F:metal ion binding"/>
    <property type="evidence" value="ECO:0007669"/>
    <property type="project" value="UniProtKB-KW"/>
</dbReference>
<gene>
    <name evidence="3" type="ORF">METZ01_LOCUS461444</name>
</gene>
<protein>
    <recommendedName>
        <fullName evidence="2">HpcH/HpaI aldolase/citrate lyase domain-containing protein</fullName>
    </recommendedName>
</protein>
<evidence type="ECO:0000256" key="1">
    <source>
        <dbReference type="ARBA" id="ARBA00022723"/>
    </source>
</evidence>
<dbReference type="InterPro" id="IPR040442">
    <property type="entry name" value="Pyrv_kinase-like_dom_sf"/>
</dbReference>
<dbReference type="InterPro" id="IPR015813">
    <property type="entry name" value="Pyrv/PenolPyrv_kinase-like_dom"/>
</dbReference>
<accession>A0A383ALY9</accession>
<reference evidence="3" key="1">
    <citation type="submission" date="2018-05" db="EMBL/GenBank/DDBJ databases">
        <authorList>
            <person name="Lanie J.A."/>
            <person name="Ng W.-L."/>
            <person name="Kazmierczak K.M."/>
            <person name="Andrzejewski T.M."/>
            <person name="Davidsen T.M."/>
            <person name="Wayne K.J."/>
            <person name="Tettelin H."/>
            <person name="Glass J.I."/>
            <person name="Rusch D."/>
            <person name="Podicherti R."/>
            <person name="Tsui H.-C.T."/>
            <person name="Winkler M.E."/>
        </authorList>
    </citation>
    <scope>NUCLEOTIDE SEQUENCE</scope>
</reference>
<dbReference type="InterPro" id="IPR005000">
    <property type="entry name" value="Aldolase/citrate-lyase_domain"/>
</dbReference>
<dbReference type="EMBL" id="UINC01193133">
    <property type="protein sequence ID" value="SVE08590.1"/>
    <property type="molecule type" value="Genomic_DNA"/>
</dbReference>
<proteinExistence type="predicted"/>
<dbReference type="AlphaFoldDB" id="A0A383ALY9"/>
<organism evidence="3">
    <name type="scientific">marine metagenome</name>
    <dbReference type="NCBI Taxonomy" id="408172"/>
    <lineage>
        <taxon>unclassified sequences</taxon>
        <taxon>metagenomes</taxon>
        <taxon>ecological metagenomes</taxon>
    </lineage>
</organism>
<dbReference type="GO" id="GO:0003824">
    <property type="term" value="F:catalytic activity"/>
    <property type="evidence" value="ECO:0007669"/>
    <property type="project" value="InterPro"/>
</dbReference>
<evidence type="ECO:0000313" key="3">
    <source>
        <dbReference type="EMBL" id="SVE08590.1"/>
    </source>
</evidence>
<name>A0A383ALY9_9ZZZZ</name>
<dbReference type="SUPFAM" id="SSF51621">
    <property type="entry name" value="Phosphoenolpyruvate/pyruvate domain"/>
    <property type="match status" value="1"/>
</dbReference>
<sequence length="178" mass="19747">ESVKAFVQITRYPYQELGREIIGEGLRGQGGQRPANDIWGLSPAEYTQRADPWPLNPDGELILGLKIEDKYCLLNVDDIVEVPGIAFAEWGPGDMGMSLGFPDAHDPPYPQEMNDARDKIGAALARKGMGFYSSWADDNMTMEQRVDYSIDVVGVKMMGATEEWAAYGRKKTGRTMPV</sequence>
<feature type="domain" description="HpcH/HpaI aldolase/citrate lyase" evidence="2">
    <location>
        <begin position="2"/>
        <end position="138"/>
    </location>
</feature>
<dbReference type="Gene3D" id="3.20.20.60">
    <property type="entry name" value="Phosphoenolpyruvate-binding domains"/>
    <property type="match status" value="1"/>
</dbReference>
<feature type="non-terminal residue" evidence="3">
    <location>
        <position position="1"/>
    </location>
</feature>
<dbReference type="Pfam" id="PF03328">
    <property type="entry name" value="HpcH_HpaI"/>
    <property type="match status" value="1"/>
</dbReference>